<dbReference type="InterPro" id="IPR057268">
    <property type="entry name" value="Ribosomal_L18"/>
</dbReference>
<accession>A0A2H0PVU7</accession>
<evidence type="ECO:0000256" key="8">
    <source>
        <dbReference type="SAM" id="MobiDB-lite"/>
    </source>
</evidence>
<comment type="caution">
    <text evidence="9">The sequence shown here is derived from an EMBL/GenBank/DDBJ whole genome shotgun (WGS) entry which is preliminary data.</text>
</comment>
<dbReference type="SUPFAM" id="SSF53137">
    <property type="entry name" value="Translational machinery components"/>
    <property type="match status" value="1"/>
</dbReference>
<dbReference type="PANTHER" id="PTHR12899">
    <property type="entry name" value="39S RIBOSOMAL PROTEIN L18, MITOCHONDRIAL"/>
    <property type="match status" value="1"/>
</dbReference>
<comment type="similarity">
    <text evidence="1 7">Belongs to the universal ribosomal protein uL18 family.</text>
</comment>
<comment type="function">
    <text evidence="7">This is one of the proteins that bind and probably mediate the attachment of the 5S RNA into the large ribosomal subunit, where it forms part of the central protuberance.</text>
</comment>
<dbReference type="InterPro" id="IPR005484">
    <property type="entry name" value="Ribosomal_uL18_bac/plant/anim"/>
</dbReference>
<keyword evidence="5 7" id="KW-0687">Ribonucleoprotein</keyword>
<evidence type="ECO:0000256" key="3">
    <source>
        <dbReference type="ARBA" id="ARBA00022884"/>
    </source>
</evidence>
<protein>
    <recommendedName>
        <fullName evidence="6 7">Large ribosomal subunit protein uL18</fullName>
    </recommendedName>
</protein>
<feature type="region of interest" description="Disordered" evidence="8">
    <location>
        <begin position="1"/>
        <end position="31"/>
    </location>
</feature>
<evidence type="ECO:0000256" key="6">
    <source>
        <dbReference type="ARBA" id="ARBA00035197"/>
    </source>
</evidence>
<evidence type="ECO:0000313" key="9">
    <source>
        <dbReference type="EMBL" id="PIR26169.1"/>
    </source>
</evidence>
<dbReference type="InterPro" id="IPR004389">
    <property type="entry name" value="Ribosomal_uL18_bac-type"/>
</dbReference>
<dbReference type="GO" id="GO:0003735">
    <property type="term" value="F:structural constituent of ribosome"/>
    <property type="evidence" value="ECO:0007669"/>
    <property type="project" value="InterPro"/>
</dbReference>
<evidence type="ECO:0000256" key="7">
    <source>
        <dbReference type="HAMAP-Rule" id="MF_01337"/>
    </source>
</evidence>
<dbReference type="HAMAP" id="MF_01337_B">
    <property type="entry name" value="Ribosomal_uL18_B"/>
    <property type="match status" value="1"/>
</dbReference>
<sequence>MINKQKQKRIQKERRHARIRSKVSGTSERPRISIFRSHMHMYAQVIDDSIGKTLVSVTDKGMSSGESVRQKKTERAFVLGKEIARRAKEKGIKSVVFDTGGNTFHGRVKQFADGAREGGLVF</sequence>
<dbReference type="AlphaFoldDB" id="A0A2H0PVU7"/>
<evidence type="ECO:0000256" key="5">
    <source>
        <dbReference type="ARBA" id="ARBA00023274"/>
    </source>
</evidence>
<dbReference type="FunFam" id="3.30.420.100:FF:000001">
    <property type="entry name" value="50S ribosomal protein L18"/>
    <property type="match status" value="1"/>
</dbReference>
<comment type="subunit">
    <text evidence="7">Part of the 50S ribosomal subunit; part of the 5S rRNA/L5/L18/L25 subcomplex. Contacts the 5S and 23S rRNAs.</text>
</comment>
<dbReference type="GO" id="GO:0022625">
    <property type="term" value="C:cytosolic large ribosomal subunit"/>
    <property type="evidence" value="ECO:0007669"/>
    <property type="project" value="TreeGrafter"/>
</dbReference>
<dbReference type="NCBIfam" id="TIGR00060">
    <property type="entry name" value="L18_bact"/>
    <property type="match status" value="1"/>
</dbReference>
<dbReference type="Pfam" id="PF00861">
    <property type="entry name" value="Ribosomal_L18p"/>
    <property type="match status" value="1"/>
</dbReference>
<evidence type="ECO:0000256" key="2">
    <source>
        <dbReference type="ARBA" id="ARBA00022730"/>
    </source>
</evidence>
<evidence type="ECO:0000256" key="4">
    <source>
        <dbReference type="ARBA" id="ARBA00022980"/>
    </source>
</evidence>
<dbReference type="GO" id="GO:0006412">
    <property type="term" value="P:translation"/>
    <property type="evidence" value="ECO:0007669"/>
    <property type="project" value="UniProtKB-UniRule"/>
</dbReference>
<keyword evidence="2 7" id="KW-0699">rRNA-binding</keyword>
<dbReference type="Proteomes" id="UP000236846">
    <property type="component" value="Unassembled WGS sequence"/>
</dbReference>
<keyword evidence="4 7" id="KW-0689">Ribosomal protein</keyword>
<evidence type="ECO:0000313" key="10">
    <source>
        <dbReference type="Proteomes" id="UP000236846"/>
    </source>
</evidence>
<dbReference type="GO" id="GO:0008097">
    <property type="term" value="F:5S rRNA binding"/>
    <property type="evidence" value="ECO:0007669"/>
    <property type="project" value="TreeGrafter"/>
</dbReference>
<dbReference type="Gene3D" id="3.30.420.100">
    <property type="match status" value="1"/>
</dbReference>
<dbReference type="PANTHER" id="PTHR12899:SF3">
    <property type="entry name" value="LARGE RIBOSOMAL SUBUNIT PROTEIN UL18M"/>
    <property type="match status" value="1"/>
</dbReference>
<keyword evidence="3 7" id="KW-0694">RNA-binding</keyword>
<gene>
    <name evidence="7" type="primary">rplR</name>
    <name evidence="9" type="ORF">COV41_02120</name>
</gene>
<dbReference type="CDD" id="cd00432">
    <property type="entry name" value="Ribosomal_L18_L5e"/>
    <property type="match status" value="1"/>
</dbReference>
<proteinExistence type="inferred from homology"/>
<name>A0A2H0PVU7_9BACT</name>
<organism evidence="9 10">
    <name type="scientific">Candidatus Brennerbacteria bacterium CG11_big_fil_rev_8_21_14_0_20_43_10</name>
    <dbReference type="NCBI Taxonomy" id="1974523"/>
    <lineage>
        <taxon>Bacteria</taxon>
        <taxon>Candidatus Brenneribacteriota</taxon>
    </lineage>
</organism>
<feature type="compositionally biased region" description="Basic residues" evidence="8">
    <location>
        <begin position="1"/>
        <end position="21"/>
    </location>
</feature>
<dbReference type="EMBL" id="PCXE01000036">
    <property type="protein sequence ID" value="PIR26169.1"/>
    <property type="molecule type" value="Genomic_DNA"/>
</dbReference>
<reference evidence="9 10" key="1">
    <citation type="submission" date="2017-09" db="EMBL/GenBank/DDBJ databases">
        <title>Depth-based differentiation of microbial function through sediment-hosted aquifers and enrichment of novel symbionts in the deep terrestrial subsurface.</title>
        <authorList>
            <person name="Probst A.J."/>
            <person name="Ladd B."/>
            <person name="Jarett J.K."/>
            <person name="Geller-Mcgrath D.E."/>
            <person name="Sieber C.M."/>
            <person name="Emerson J.B."/>
            <person name="Anantharaman K."/>
            <person name="Thomas B.C."/>
            <person name="Malmstrom R."/>
            <person name="Stieglmeier M."/>
            <person name="Klingl A."/>
            <person name="Woyke T."/>
            <person name="Ryan C.M."/>
            <person name="Banfield J.F."/>
        </authorList>
    </citation>
    <scope>NUCLEOTIDE SEQUENCE [LARGE SCALE GENOMIC DNA]</scope>
    <source>
        <strain evidence="9">CG11_big_fil_rev_8_21_14_0_20_43_10</strain>
    </source>
</reference>
<evidence type="ECO:0000256" key="1">
    <source>
        <dbReference type="ARBA" id="ARBA00007116"/>
    </source>
</evidence>